<evidence type="ECO:0000256" key="1">
    <source>
        <dbReference type="ARBA" id="ARBA00022801"/>
    </source>
</evidence>
<dbReference type="PANTHER" id="PTHR43540">
    <property type="entry name" value="PEROXYUREIDOACRYLATE/UREIDOACRYLATE AMIDOHYDROLASE-RELATED"/>
    <property type="match status" value="1"/>
</dbReference>
<evidence type="ECO:0000259" key="2">
    <source>
        <dbReference type="Pfam" id="PF00857"/>
    </source>
</evidence>
<dbReference type="PANTHER" id="PTHR43540:SF6">
    <property type="entry name" value="ISOCHORISMATASE-LIKE DOMAIN-CONTAINING PROTEIN"/>
    <property type="match status" value="1"/>
</dbReference>
<dbReference type="GO" id="GO:0016787">
    <property type="term" value="F:hydrolase activity"/>
    <property type="evidence" value="ECO:0007669"/>
    <property type="project" value="UniProtKB-KW"/>
</dbReference>
<dbReference type="Proteomes" id="UP000321638">
    <property type="component" value="Unassembled WGS sequence"/>
</dbReference>
<dbReference type="OrthoDB" id="9791276at2"/>
<dbReference type="Pfam" id="PF00857">
    <property type="entry name" value="Isochorismatase"/>
    <property type="match status" value="1"/>
</dbReference>
<dbReference type="AlphaFoldDB" id="A0A5C8PDP4"/>
<dbReference type="CDD" id="cd00431">
    <property type="entry name" value="cysteine_hydrolases"/>
    <property type="match status" value="1"/>
</dbReference>
<protein>
    <submittedName>
        <fullName evidence="3">Cysteine hydrolase</fullName>
    </submittedName>
</protein>
<sequence length="217" mass="23722">MPEGGGQATVADRGRDPALLIVDMQNDFVRVGAPLEVPAARDTIAAHRKLIAAFRAAGRPVLYTRFISQPFETLLWHWSPQCRPPVRCCWQGHRRSYGDCEGPRDCAAVIDELQPEASDAVVDKHGYGAFHGTELAARLAALGVVSLFVIGTVTQICVEETAREAFHHGFPTTLVADAVSSFDAALHAATLRNFAMKFGWVEDSDAVVRRLREKTTP</sequence>
<keyword evidence="1 3" id="KW-0378">Hydrolase</keyword>
<dbReference type="RefSeq" id="WP_147850875.1">
    <property type="nucleotide sequence ID" value="NZ_VDUZ01000046.1"/>
</dbReference>
<dbReference type="EMBL" id="VDUZ01000046">
    <property type="protein sequence ID" value="TXL71253.1"/>
    <property type="molecule type" value="Genomic_DNA"/>
</dbReference>
<accession>A0A5C8PDP4</accession>
<proteinExistence type="predicted"/>
<reference evidence="3 4" key="1">
    <citation type="submission" date="2019-06" db="EMBL/GenBank/DDBJ databases">
        <title>New taxonomy in bacterial strain CC-CFT640, isolated from vineyard.</title>
        <authorList>
            <person name="Lin S.-Y."/>
            <person name="Tsai C.-F."/>
            <person name="Young C.-C."/>
        </authorList>
    </citation>
    <scope>NUCLEOTIDE SEQUENCE [LARGE SCALE GENOMIC DNA]</scope>
    <source>
        <strain evidence="3 4">CC-CFT640</strain>
    </source>
</reference>
<dbReference type="InterPro" id="IPR050272">
    <property type="entry name" value="Isochorismatase-like_hydrls"/>
</dbReference>
<name>A0A5C8PDP4_9HYPH</name>
<keyword evidence="4" id="KW-1185">Reference proteome</keyword>
<gene>
    <name evidence="3" type="ORF">FHP25_31005</name>
</gene>
<dbReference type="Gene3D" id="3.40.50.850">
    <property type="entry name" value="Isochorismatase-like"/>
    <property type="match status" value="1"/>
</dbReference>
<comment type="caution">
    <text evidence="3">The sequence shown here is derived from an EMBL/GenBank/DDBJ whole genome shotgun (WGS) entry which is preliminary data.</text>
</comment>
<feature type="domain" description="Isochorismatase-like" evidence="2">
    <location>
        <begin position="18"/>
        <end position="205"/>
    </location>
</feature>
<evidence type="ECO:0000313" key="3">
    <source>
        <dbReference type="EMBL" id="TXL71253.1"/>
    </source>
</evidence>
<organism evidence="3 4">
    <name type="scientific">Vineibacter terrae</name>
    <dbReference type="NCBI Taxonomy" id="2586908"/>
    <lineage>
        <taxon>Bacteria</taxon>
        <taxon>Pseudomonadati</taxon>
        <taxon>Pseudomonadota</taxon>
        <taxon>Alphaproteobacteria</taxon>
        <taxon>Hyphomicrobiales</taxon>
        <taxon>Vineibacter</taxon>
    </lineage>
</organism>
<dbReference type="InterPro" id="IPR036380">
    <property type="entry name" value="Isochorismatase-like_sf"/>
</dbReference>
<evidence type="ECO:0000313" key="4">
    <source>
        <dbReference type="Proteomes" id="UP000321638"/>
    </source>
</evidence>
<dbReference type="SUPFAM" id="SSF52499">
    <property type="entry name" value="Isochorismatase-like hydrolases"/>
    <property type="match status" value="1"/>
</dbReference>
<dbReference type="InterPro" id="IPR000868">
    <property type="entry name" value="Isochorismatase-like_dom"/>
</dbReference>